<accession>A0ABM1E014</accession>
<dbReference type="RefSeq" id="XP_014665535.1">
    <property type="nucleotide sequence ID" value="XM_014810049.1"/>
</dbReference>
<evidence type="ECO:0000256" key="1">
    <source>
        <dbReference type="ARBA" id="ARBA00004141"/>
    </source>
</evidence>
<comment type="catalytic activity">
    <reaction evidence="12">
        <text>H(+)(in) = H(+)(out)</text>
        <dbReference type="Rhea" id="RHEA:34979"/>
        <dbReference type="ChEBI" id="CHEBI:15378"/>
    </reaction>
</comment>
<keyword evidence="7" id="KW-0630">Potassium</keyword>
<dbReference type="GeneID" id="106807639"/>
<dbReference type="PANTHER" id="PTHR31462:SF5">
    <property type="entry name" value="ENDOSOMAL_LYSOSOMAL PROTON CHANNEL TMEM175"/>
    <property type="match status" value="1"/>
</dbReference>
<dbReference type="Proteomes" id="UP000695022">
    <property type="component" value="Unplaced"/>
</dbReference>
<evidence type="ECO:0000313" key="19">
    <source>
        <dbReference type="RefSeq" id="XP_014665535.1"/>
    </source>
</evidence>
<keyword evidence="6" id="KW-0631">Potassium channel</keyword>
<dbReference type="PANTHER" id="PTHR31462">
    <property type="entry name" value="ENDOSOMAL/LYSOSOMAL POTASSIUM CHANNEL TMEM175"/>
    <property type="match status" value="1"/>
</dbReference>
<gene>
    <name evidence="19" type="primary">LOC106807639</name>
</gene>
<feature type="transmembrane region" description="Helical" evidence="17">
    <location>
        <begin position="252"/>
        <end position="272"/>
    </location>
</feature>
<comment type="catalytic activity">
    <reaction evidence="14">
        <text>K(+)(in) = K(+)(out)</text>
        <dbReference type="Rhea" id="RHEA:29463"/>
        <dbReference type="ChEBI" id="CHEBI:29103"/>
    </reaction>
</comment>
<keyword evidence="4" id="KW-0633">Potassium transport</keyword>
<evidence type="ECO:0000256" key="17">
    <source>
        <dbReference type="SAM" id="Phobius"/>
    </source>
</evidence>
<proteinExistence type="inferred from homology"/>
<keyword evidence="5 17" id="KW-0812">Transmembrane</keyword>
<feature type="transmembrane region" description="Helical" evidence="17">
    <location>
        <begin position="364"/>
        <end position="386"/>
    </location>
</feature>
<evidence type="ECO:0000256" key="13">
    <source>
        <dbReference type="ARBA" id="ARBA00030477"/>
    </source>
</evidence>
<evidence type="ECO:0000256" key="5">
    <source>
        <dbReference type="ARBA" id="ARBA00022692"/>
    </source>
</evidence>
<name>A0ABM1E014_PRICU</name>
<feature type="transmembrane region" description="Helical" evidence="17">
    <location>
        <begin position="87"/>
        <end position="111"/>
    </location>
</feature>
<protein>
    <recommendedName>
        <fullName evidence="15">Endosomal/lysosomal proton channel TMEM175</fullName>
    </recommendedName>
    <alternativeName>
        <fullName evidence="16">Potassium channel TMEM175</fullName>
    </alternativeName>
    <alternativeName>
        <fullName evidence="13">Transmembrane protein 175</fullName>
    </alternativeName>
</protein>
<feature type="transmembrane region" description="Helical" evidence="17">
    <location>
        <begin position="171"/>
        <end position="188"/>
    </location>
</feature>
<evidence type="ECO:0000256" key="9">
    <source>
        <dbReference type="ARBA" id="ARBA00023065"/>
    </source>
</evidence>
<feature type="transmembrane region" description="Helical" evidence="17">
    <location>
        <begin position="292"/>
        <end position="318"/>
    </location>
</feature>
<evidence type="ECO:0000256" key="3">
    <source>
        <dbReference type="ARBA" id="ARBA00022448"/>
    </source>
</evidence>
<feature type="transmembrane region" description="Helical" evidence="17">
    <location>
        <begin position="57"/>
        <end position="80"/>
    </location>
</feature>
<evidence type="ECO:0000256" key="14">
    <source>
        <dbReference type="ARBA" id="ARBA00034430"/>
    </source>
</evidence>
<keyword evidence="9" id="KW-0406">Ion transport</keyword>
<evidence type="ECO:0000256" key="16">
    <source>
        <dbReference type="ARBA" id="ARBA00044317"/>
    </source>
</evidence>
<keyword evidence="10 17" id="KW-0472">Membrane</keyword>
<dbReference type="InterPro" id="IPR010617">
    <property type="entry name" value="TMEM175-like"/>
</dbReference>
<keyword evidence="18" id="KW-1185">Reference proteome</keyword>
<feature type="transmembrane region" description="Helical" evidence="17">
    <location>
        <begin position="339"/>
        <end position="358"/>
    </location>
</feature>
<evidence type="ECO:0000313" key="18">
    <source>
        <dbReference type="Proteomes" id="UP000695022"/>
    </source>
</evidence>
<dbReference type="Pfam" id="PF06736">
    <property type="entry name" value="TMEM175"/>
    <property type="match status" value="2"/>
</dbReference>
<evidence type="ECO:0000256" key="15">
    <source>
        <dbReference type="ARBA" id="ARBA00034544"/>
    </source>
</evidence>
<feature type="transmembrane region" description="Helical" evidence="17">
    <location>
        <begin position="141"/>
        <end position="164"/>
    </location>
</feature>
<comment type="similarity">
    <text evidence="2">Belongs to the TMEM175 family.</text>
</comment>
<evidence type="ECO:0000256" key="8">
    <source>
        <dbReference type="ARBA" id="ARBA00022989"/>
    </source>
</evidence>
<sequence>MILPTMHAEVRADENLYDSFPTLLRRCSCTRCAFLTVVQVWASHARMLDLVAHADDLVVLLNLAQMMAVTFLPFAFTLLARFSADMFAVILYAGLFAVVDLLQMALVWHAFRSPRLLKRDVREHAFRELIASALYWSSGTQLLLCVLAIALAVATPTAALVLLVRALTTSFADAICAIVATLVILDISERDVPTADEVAAAGGLLPALADAAPVFVAYAGTFITVATLWFLHHSLLAGVRCVDDAMLMFNTLSLFAIGLLPLGFKLAGEFVMRPRGDDAPVSPRDVRLTNEMIAIQMNCACVFLGATFMACVWIAALCRQGEQLLEPEIAFGGRSHGHLAAKLVVYPVVTLAVFFVSLQRGAVTIALFFGMQLAVPLVFLGMKIFAMFLEYRTRGMSVDRSEFDASMSSAAGIL</sequence>
<evidence type="ECO:0000256" key="12">
    <source>
        <dbReference type="ARBA" id="ARBA00024169"/>
    </source>
</evidence>
<feature type="transmembrane region" description="Helical" evidence="17">
    <location>
        <begin position="208"/>
        <end position="231"/>
    </location>
</feature>
<evidence type="ECO:0000256" key="4">
    <source>
        <dbReference type="ARBA" id="ARBA00022538"/>
    </source>
</evidence>
<evidence type="ECO:0000256" key="11">
    <source>
        <dbReference type="ARBA" id="ARBA00023303"/>
    </source>
</evidence>
<evidence type="ECO:0000256" key="10">
    <source>
        <dbReference type="ARBA" id="ARBA00023136"/>
    </source>
</evidence>
<evidence type="ECO:0000256" key="7">
    <source>
        <dbReference type="ARBA" id="ARBA00022958"/>
    </source>
</evidence>
<keyword evidence="11" id="KW-0407">Ion channel</keyword>
<keyword evidence="8 17" id="KW-1133">Transmembrane helix</keyword>
<evidence type="ECO:0000256" key="2">
    <source>
        <dbReference type="ARBA" id="ARBA00006920"/>
    </source>
</evidence>
<keyword evidence="3" id="KW-0813">Transport</keyword>
<reference evidence="19" key="1">
    <citation type="submission" date="2025-08" db="UniProtKB">
        <authorList>
            <consortium name="RefSeq"/>
        </authorList>
    </citation>
    <scope>IDENTIFICATION</scope>
</reference>
<comment type="subcellular location">
    <subcellularLocation>
        <location evidence="1">Membrane</location>
        <topology evidence="1">Multi-pass membrane protein</topology>
    </subcellularLocation>
</comment>
<evidence type="ECO:0000256" key="6">
    <source>
        <dbReference type="ARBA" id="ARBA00022826"/>
    </source>
</evidence>
<organism evidence="18 19">
    <name type="scientific">Priapulus caudatus</name>
    <name type="common">Priapulid worm</name>
    <dbReference type="NCBI Taxonomy" id="37621"/>
    <lineage>
        <taxon>Eukaryota</taxon>
        <taxon>Metazoa</taxon>
        <taxon>Ecdysozoa</taxon>
        <taxon>Scalidophora</taxon>
        <taxon>Priapulida</taxon>
        <taxon>Priapulimorpha</taxon>
        <taxon>Priapulimorphida</taxon>
        <taxon>Priapulidae</taxon>
        <taxon>Priapulus</taxon>
    </lineage>
</organism>